<sequence>MSLITLESLNDTYPAVNQIRKQCFQTLPNELKFADDYVAIVRFSIKQLDIGQAINMFDIIALENCCQQVLSKLGFYHDGKIIEQLWDGHSAWYNPVFHYFRHILGFNDLPKNNLNKLDQMVREDLRYLLTLIQRYETNESAIKTYLNEGTKRGEHEDKIRLDFYARCIKERDIIVKYLTFNIEKRAFEKSINDHELGGVQTQWIIELQDRPYRWWHPFANPYFDYKLINTYRHRLGNNVLLINRQELEDLYVNGEVNQFYSKLAETKSPEHVFHGILSYYVAVNNLLRDRKPIFEELKRLFENELWYGFTALALPQVEGIFSDMTALLKPDKKFNSLPNKVSAVRPFYDYHESTFDYFEYILPRLRNRFLHTGNSVGNDFKILALDLLYDLDYILDVFNSLKDEQITLNNLLNSNIELYLISIEDFNSFFKLLDKLRQRAKEYPENSKLAEVLGRWDDFENGHLAESGIYDMIWSRIKFELYEKTVDLFNTLSNLTSDLPNPISLFAIKVSELRSRFDELKSIIGSDASFYKKQYEEIMATYNWLNEYRKHLVSIKPEYIKELSDIYKEEKERDRVKKMDILKPLFITDQEI</sequence>
<evidence type="ECO:0000313" key="2">
    <source>
        <dbReference type="Proteomes" id="UP000198942"/>
    </source>
</evidence>
<proteinExistence type="predicted"/>
<organism evidence="1 2">
    <name type="scientific">Mucilaginibacter gossypiicola</name>
    <dbReference type="NCBI Taxonomy" id="551995"/>
    <lineage>
        <taxon>Bacteria</taxon>
        <taxon>Pseudomonadati</taxon>
        <taxon>Bacteroidota</taxon>
        <taxon>Sphingobacteriia</taxon>
        <taxon>Sphingobacteriales</taxon>
        <taxon>Sphingobacteriaceae</taxon>
        <taxon>Mucilaginibacter</taxon>
    </lineage>
</organism>
<dbReference type="EMBL" id="FOCL01000002">
    <property type="protein sequence ID" value="SEN04351.1"/>
    <property type="molecule type" value="Genomic_DNA"/>
</dbReference>
<accession>A0A1H8DAG0</accession>
<dbReference type="Proteomes" id="UP000198942">
    <property type="component" value="Unassembled WGS sequence"/>
</dbReference>
<protein>
    <submittedName>
        <fullName evidence="1">Uncharacterized protein</fullName>
    </submittedName>
</protein>
<name>A0A1H8DAG0_9SPHI</name>
<reference evidence="2" key="1">
    <citation type="submission" date="2016-10" db="EMBL/GenBank/DDBJ databases">
        <authorList>
            <person name="Varghese N."/>
            <person name="Submissions S."/>
        </authorList>
    </citation>
    <scope>NUCLEOTIDE SEQUENCE [LARGE SCALE GENOMIC DNA]</scope>
    <source>
        <strain evidence="2">Gh-48</strain>
    </source>
</reference>
<gene>
    <name evidence="1" type="ORF">SAMN05192574_102277</name>
</gene>
<evidence type="ECO:0000313" key="1">
    <source>
        <dbReference type="EMBL" id="SEN04351.1"/>
    </source>
</evidence>
<dbReference type="AlphaFoldDB" id="A0A1H8DAG0"/>
<keyword evidence="2" id="KW-1185">Reference proteome</keyword>